<dbReference type="GO" id="GO:0016301">
    <property type="term" value="F:kinase activity"/>
    <property type="evidence" value="ECO:0007669"/>
    <property type="project" value="UniProtKB-KW"/>
</dbReference>
<dbReference type="PIRSF" id="PIRSF000538">
    <property type="entry name" value="GlpK"/>
    <property type="match status" value="1"/>
</dbReference>
<sequence length="435" mass="48002">MKTLGIDIGTTSISLVLCELEERRVLKAWTLRNDTFLTSPKIWEKIQDPGRIMTIVSQAIEEIQREVPDIGYIGITGQMHGILYVNQAGEAISPLYTWQDGTGDQPYREGKSYAEHLNQLLGAKFATGFGGVTLYAHARRGEIPREAVSFCTIGDYLGMQLTRRKSPLMDITNAASLGFYDNEKQGFRRKDIEVAGLDYEFFPRVSRERKALGRTKDGIPVGLAIGDNQASFMGALSDRENSVLVNIGTGSQISFLVDSCEEIPGMEIRPFAKDQYLAVHSGLCGGRAYAILDAFIRQLLTYFGVEASKEDVYQQMEQMARAKSPKAGGLIVKPFFSGTRENAEIRGEITGLDLTNFMPEDLVQGMIMGIIDELYDRYKDTKTAGAGKLQALVGSGNGIRCNPVMQKMISERFGLPLIIPDNKEEAASGVAFEVM</sequence>
<evidence type="ECO:0000259" key="4">
    <source>
        <dbReference type="Pfam" id="PF00370"/>
    </source>
</evidence>
<dbReference type="EMBL" id="JAMZFV010000001">
    <property type="protein sequence ID" value="MCP1109022.1"/>
    <property type="molecule type" value="Genomic_DNA"/>
</dbReference>
<name>A0ABT1EI89_9FIRM</name>
<dbReference type="Pfam" id="PF02782">
    <property type="entry name" value="FGGY_C"/>
    <property type="match status" value="1"/>
</dbReference>
<organism evidence="6 7">
    <name type="scientific">Ohessyouella blattaphilus</name>
    <dbReference type="NCBI Taxonomy" id="2949333"/>
    <lineage>
        <taxon>Bacteria</taxon>
        <taxon>Bacillati</taxon>
        <taxon>Bacillota</taxon>
        <taxon>Clostridia</taxon>
        <taxon>Lachnospirales</taxon>
        <taxon>Lachnospiraceae</taxon>
        <taxon>Ohessyouella</taxon>
    </lineage>
</organism>
<keyword evidence="2" id="KW-0808">Transferase</keyword>
<dbReference type="SUPFAM" id="SSF53067">
    <property type="entry name" value="Actin-like ATPase domain"/>
    <property type="match status" value="2"/>
</dbReference>
<dbReference type="InterPro" id="IPR000577">
    <property type="entry name" value="Carb_kinase_FGGY"/>
</dbReference>
<reference evidence="6 7" key="1">
    <citation type="journal article" date="2022" name="Genome Biol. Evol.">
        <title>Host diet, physiology and behaviors set the stage for Lachnospiraceae cladogenesis.</title>
        <authorList>
            <person name="Vera-Ponce De Leon A."/>
            <person name="Schneider M."/>
            <person name="Jahnes B.C."/>
            <person name="Sadowski V."/>
            <person name="Camuy-Velez L.A."/>
            <person name="Duan J."/>
            <person name="Sabree Z.L."/>
        </authorList>
    </citation>
    <scope>NUCLEOTIDE SEQUENCE [LARGE SCALE GENOMIC DNA]</scope>
    <source>
        <strain evidence="6 7">PAL227</strain>
    </source>
</reference>
<keyword evidence="3 6" id="KW-0418">Kinase</keyword>
<evidence type="ECO:0000256" key="1">
    <source>
        <dbReference type="ARBA" id="ARBA00009156"/>
    </source>
</evidence>
<dbReference type="InterPro" id="IPR018484">
    <property type="entry name" value="FGGY_N"/>
</dbReference>
<dbReference type="PANTHER" id="PTHR43095:SF5">
    <property type="entry name" value="XYLULOSE KINASE"/>
    <property type="match status" value="1"/>
</dbReference>
<evidence type="ECO:0000256" key="3">
    <source>
        <dbReference type="ARBA" id="ARBA00022777"/>
    </source>
</evidence>
<dbReference type="InterPro" id="IPR018485">
    <property type="entry name" value="FGGY_C"/>
</dbReference>
<dbReference type="PANTHER" id="PTHR43095">
    <property type="entry name" value="SUGAR KINASE"/>
    <property type="match status" value="1"/>
</dbReference>
<dbReference type="Proteomes" id="UP001523565">
    <property type="component" value="Unassembled WGS sequence"/>
</dbReference>
<dbReference type="InterPro" id="IPR050406">
    <property type="entry name" value="FGGY_Carb_Kinase"/>
</dbReference>
<proteinExistence type="inferred from homology"/>
<dbReference type="RefSeq" id="WP_262067922.1">
    <property type="nucleotide sequence ID" value="NZ_JAMXOC010000001.1"/>
</dbReference>
<evidence type="ECO:0000313" key="7">
    <source>
        <dbReference type="Proteomes" id="UP001523565"/>
    </source>
</evidence>
<dbReference type="InterPro" id="IPR043129">
    <property type="entry name" value="ATPase_NBD"/>
</dbReference>
<keyword evidence="7" id="KW-1185">Reference proteome</keyword>
<accession>A0ABT1EI89</accession>
<protein>
    <submittedName>
        <fullName evidence="6">FGGY family carbohydrate kinase</fullName>
    </submittedName>
</protein>
<evidence type="ECO:0000259" key="5">
    <source>
        <dbReference type="Pfam" id="PF02782"/>
    </source>
</evidence>
<evidence type="ECO:0000256" key="2">
    <source>
        <dbReference type="ARBA" id="ARBA00022679"/>
    </source>
</evidence>
<evidence type="ECO:0000313" key="6">
    <source>
        <dbReference type="EMBL" id="MCP1109022.1"/>
    </source>
</evidence>
<comment type="similarity">
    <text evidence="1">Belongs to the FGGY kinase family.</text>
</comment>
<dbReference type="CDD" id="cd07777">
    <property type="entry name" value="ASKHA_NBD_FGGY_SHK"/>
    <property type="match status" value="1"/>
</dbReference>
<comment type="caution">
    <text evidence="6">The sequence shown here is derived from an EMBL/GenBank/DDBJ whole genome shotgun (WGS) entry which is preliminary data.</text>
</comment>
<dbReference type="Gene3D" id="3.30.420.40">
    <property type="match status" value="2"/>
</dbReference>
<dbReference type="Pfam" id="PF00370">
    <property type="entry name" value="FGGY_N"/>
    <property type="match status" value="1"/>
</dbReference>
<feature type="domain" description="Carbohydrate kinase FGGY C-terminal" evidence="5">
    <location>
        <begin position="273"/>
        <end position="431"/>
    </location>
</feature>
<feature type="domain" description="Carbohydrate kinase FGGY N-terminal" evidence="4">
    <location>
        <begin position="4"/>
        <end position="239"/>
    </location>
</feature>
<gene>
    <name evidence="6" type="ORF">NK118_02035</name>
</gene>